<evidence type="ECO:0000256" key="1">
    <source>
        <dbReference type="SAM" id="MobiDB-lite"/>
    </source>
</evidence>
<organism evidence="2 3">
    <name type="scientific">Verruconis gallopava</name>
    <dbReference type="NCBI Taxonomy" id="253628"/>
    <lineage>
        <taxon>Eukaryota</taxon>
        <taxon>Fungi</taxon>
        <taxon>Dikarya</taxon>
        <taxon>Ascomycota</taxon>
        <taxon>Pezizomycotina</taxon>
        <taxon>Dothideomycetes</taxon>
        <taxon>Pleosporomycetidae</taxon>
        <taxon>Venturiales</taxon>
        <taxon>Sympoventuriaceae</taxon>
        <taxon>Verruconis</taxon>
    </lineage>
</organism>
<gene>
    <name evidence="2" type="ORF">PV09_07365</name>
</gene>
<dbReference type="Proteomes" id="UP000053259">
    <property type="component" value="Unassembled WGS sequence"/>
</dbReference>
<evidence type="ECO:0000313" key="2">
    <source>
        <dbReference type="EMBL" id="KIW01074.1"/>
    </source>
</evidence>
<feature type="region of interest" description="Disordered" evidence="1">
    <location>
        <begin position="35"/>
        <end position="65"/>
    </location>
</feature>
<proteinExistence type="predicted"/>
<evidence type="ECO:0000313" key="3">
    <source>
        <dbReference type="Proteomes" id="UP000053259"/>
    </source>
</evidence>
<keyword evidence="3" id="KW-1185">Reference proteome</keyword>
<reference evidence="2 3" key="1">
    <citation type="submission" date="2015-01" db="EMBL/GenBank/DDBJ databases">
        <title>The Genome Sequence of Ochroconis gallopava CBS43764.</title>
        <authorList>
            <consortium name="The Broad Institute Genomics Platform"/>
            <person name="Cuomo C."/>
            <person name="de Hoog S."/>
            <person name="Gorbushina A."/>
            <person name="Stielow B."/>
            <person name="Teixiera M."/>
            <person name="Abouelleil A."/>
            <person name="Chapman S.B."/>
            <person name="Priest M."/>
            <person name="Young S.K."/>
            <person name="Wortman J."/>
            <person name="Nusbaum C."/>
            <person name="Birren B."/>
        </authorList>
    </citation>
    <scope>NUCLEOTIDE SEQUENCE [LARGE SCALE GENOMIC DNA]</scope>
    <source>
        <strain evidence="2 3">CBS 43764</strain>
    </source>
</reference>
<sequence>MWAAGGSTVTQTPTISDIRGGVFPPDEVCVHERAGEQYRSKASTATRGGSHKRSRHNSGLFVDKSKRTGTNLVQFDSAIKKVQEQGEYVHRDIHDNGVKEQYPTIKIHQPMRQTMATNRH</sequence>
<dbReference type="InParanoid" id="A0A0D2APJ9"/>
<dbReference type="HOGENOM" id="CLU_2051459_0_0_1"/>
<dbReference type="RefSeq" id="XP_016210943.1">
    <property type="nucleotide sequence ID" value="XM_016361123.1"/>
</dbReference>
<dbReference type="VEuPathDB" id="FungiDB:PV09_07365"/>
<protein>
    <submittedName>
        <fullName evidence="2">Uncharacterized protein</fullName>
    </submittedName>
</protein>
<dbReference type="EMBL" id="KN847557">
    <property type="protein sequence ID" value="KIW01074.1"/>
    <property type="molecule type" value="Genomic_DNA"/>
</dbReference>
<dbReference type="GeneID" id="27315338"/>
<feature type="region of interest" description="Disordered" evidence="1">
    <location>
        <begin position="1"/>
        <end position="23"/>
    </location>
</feature>
<dbReference type="AlphaFoldDB" id="A0A0D2APJ9"/>
<name>A0A0D2APJ9_9PEZI</name>
<accession>A0A0D2APJ9</accession>